<feature type="transmembrane region" description="Helical" evidence="1">
    <location>
        <begin position="12"/>
        <end position="32"/>
    </location>
</feature>
<keyword evidence="1" id="KW-1133">Transmembrane helix</keyword>
<proteinExistence type="predicted"/>
<accession>A0A1E5G2X4</accession>
<feature type="transmembrane region" description="Helical" evidence="1">
    <location>
        <begin position="84"/>
        <end position="101"/>
    </location>
</feature>
<protein>
    <submittedName>
        <fullName evidence="2">Uncharacterized protein</fullName>
    </submittedName>
</protein>
<comment type="caution">
    <text evidence="2">The sequence shown here is derived from an EMBL/GenBank/DDBJ whole genome shotgun (WGS) entry which is preliminary data.</text>
</comment>
<feature type="transmembrane region" description="Helical" evidence="1">
    <location>
        <begin position="52"/>
        <end position="72"/>
    </location>
</feature>
<sequence length="339" mass="38517">MLTATNLWKYVGRFSIVHLATYTILALAFVAFQGALPDSKRIALDFYQVYRIDAIALIGHLARGAVLALLLYPFYKTFVSSTHGPLILFGAMWGIVIFGSVEPMPGTFEGIIYTTTSLFEHLSVLIASSIQIGLFCWLFLRWEVPTKSLVKESIETKQPLIAEQTPINESLRTKLQGFVKRFTLLHVLTYWIVGSIFYQIQDYDAALSTMEAFDLFRDLENMTMVIVVFLGQIIRGAMLAMLIYPFYQTFMSKRHGWLLIFSLMYGLTLIGTMLFIPATFDDVIALNIAEFITLFKVGIPEVTVQMFVFSWLLFKWEQKKHKSISGGIANDITTDNKSQ</sequence>
<keyword evidence="1" id="KW-0812">Transmembrane</keyword>
<dbReference type="STRING" id="766136.BHF68_04290"/>
<name>A0A1E5G2X4_9FIRM</name>
<feature type="transmembrane region" description="Helical" evidence="1">
    <location>
        <begin position="221"/>
        <end position="244"/>
    </location>
</feature>
<gene>
    <name evidence="2" type="ORF">BHF68_04290</name>
</gene>
<evidence type="ECO:0000256" key="1">
    <source>
        <dbReference type="SAM" id="Phobius"/>
    </source>
</evidence>
<feature type="transmembrane region" description="Helical" evidence="1">
    <location>
        <begin position="256"/>
        <end position="280"/>
    </location>
</feature>
<reference evidence="2 3" key="1">
    <citation type="submission" date="2016-09" db="EMBL/GenBank/DDBJ databases">
        <title>Draft genome sequence for the type strain of Desulfuribacillus alkaliarsenatis AHT28, an obligately anaerobic, sulfidogenic bacterium isolated from Russian soda lake sediments.</title>
        <authorList>
            <person name="Abin C.A."/>
            <person name="Hollibaugh J.T."/>
        </authorList>
    </citation>
    <scope>NUCLEOTIDE SEQUENCE [LARGE SCALE GENOMIC DNA]</scope>
    <source>
        <strain evidence="2 3">AHT28</strain>
    </source>
</reference>
<dbReference type="EMBL" id="MIJE01000011">
    <property type="protein sequence ID" value="OEF97435.1"/>
    <property type="molecule type" value="Genomic_DNA"/>
</dbReference>
<dbReference type="AlphaFoldDB" id="A0A1E5G2X4"/>
<feature type="transmembrane region" description="Helical" evidence="1">
    <location>
        <begin position="182"/>
        <end position="201"/>
    </location>
</feature>
<keyword evidence="1" id="KW-0472">Membrane</keyword>
<dbReference type="OrthoDB" id="306518at2"/>
<dbReference type="RefSeq" id="WP_069642833.1">
    <property type="nucleotide sequence ID" value="NZ_MIJE01000011.1"/>
</dbReference>
<dbReference type="Proteomes" id="UP000094296">
    <property type="component" value="Unassembled WGS sequence"/>
</dbReference>
<evidence type="ECO:0000313" key="2">
    <source>
        <dbReference type="EMBL" id="OEF97435.1"/>
    </source>
</evidence>
<feature type="transmembrane region" description="Helical" evidence="1">
    <location>
        <begin position="292"/>
        <end position="314"/>
    </location>
</feature>
<organism evidence="2 3">
    <name type="scientific">Desulfuribacillus alkaliarsenatis</name>
    <dbReference type="NCBI Taxonomy" id="766136"/>
    <lineage>
        <taxon>Bacteria</taxon>
        <taxon>Bacillati</taxon>
        <taxon>Bacillota</taxon>
        <taxon>Desulfuribacillia</taxon>
        <taxon>Desulfuribacillales</taxon>
        <taxon>Desulfuribacillaceae</taxon>
        <taxon>Desulfuribacillus</taxon>
    </lineage>
</organism>
<evidence type="ECO:0000313" key="3">
    <source>
        <dbReference type="Proteomes" id="UP000094296"/>
    </source>
</evidence>
<feature type="transmembrane region" description="Helical" evidence="1">
    <location>
        <begin position="121"/>
        <end position="140"/>
    </location>
</feature>
<keyword evidence="3" id="KW-1185">Reference proteome</keyword>